<dbReference type="InterPro" id="IPR001128">
    <property type="entry name" value="Cyt_P450"/>
</dbReference>
<comment type="cofactor">
    <cofactor evidence="1 6">
        <name>heme</name>
        <dbReference type="ChEBI" id="CHEBI:30413"/>
    </cofactor>
</comment>
<dbReference type="Proteomes" id="UP000077755">
    <property type="component" value="Chromosome 5"/>
</dbReference>
<evidence type="ECO:0000256" key="2">
    <source>
        <dbReference type="ARBA" id="ARBA00010617"/>
    </source>
</evidence>
<dbReference type="InterPro" id="IPR036396">
    <property type="entry name" value="Cyt_P450_sf"/>
</dbReference>
<dbReference type="PANTHER" id="PTHR24296">
    <property type="entry name" value="CYTOCHROME P450"/>
    <property type="match status" value="1"/>
</dbReference>
<protein>
    <recommendedName>
        <fullName evidence="11">Cytochrome P450</fullName>
    </recommendedName>
</protein>
<organism evidence="8">
    <name type="scientific">Daucus carota subsp. sativus</name>
    <name type="common">Carrot</name>
    <dbReference type="NCBI Taxonomy" id="79200"/>
    <lineage>
        <taxon>Eukaryota</taxon>
        <taxon>Viridiplantae</taxon>
        <taxon>Streptophyta</taxon>
        <taxon>Embryophyta</taxon>
        <taxon>Tracheophyta</taxon>
        <taxon>Spermatophyta</taxon>
        <taxon>Magnoliopsida</taxon>
        <taxon>eudicotyledons</taxon>
        <taxon>Gunneridae</taxon>
        <taxon>Pentapetalae</taxon>
        <taxon>asterids</taxon>
        <taxon>campanulids</taxon>
        <taxon>Apiales</taxon>
        <taxon>Apiaceae</taxon>
        <taxon>Apioideae</taxon>
        <taxon>Scandiceae</taxon>
        <taxon>Daucinae</taxon>
        <taxon>Daucus</taxon>
        <taxon>Daucus sect. Daucus</taxon>
    </lineage>
</organism>
<comment type="similarity">
    <text evidence="2">Belongs to the cytochrome P450 family.</text>
</comment>
<keyword evidence="6" id="KW-0349">Heme</keyword>
<dbReference type="OMA" id="PLKYTPM"/>
<reference evidence="8" key="1">
    <citation type="journal article" date="2016" name="Nat. Genet.">
        <title>A high-quality carrot genome assembly provides new insights into carotenoid accumulation and asterid genome evolution.</title>
        <authorList>
            <person name="Iorizzo M."/>
            <person name="Ellison S."/>
            <person name="Senalik D."/>
            <person name="Zeng P."/>
            <person name="Satapoomin P."/>
            <person name="Huang J."/>
            <person name="Bowman M."/>
            <person name="Iovene M."/>
            <person name="Sanseverino W."/>
            <person name="Cavagnaro P."/>
            <person name="Yildiz M."/>
            <person name="Macko-Podgorni A."/>
            <person name="Moranska E."/>
            <person name="Grzebelus E."/>
            <person name="Grzebelus D."/>
            <person name="Ashrafi H."/>
            <person name="Zheng Z."/>
            <person name="Cheng S."/>
            <person name="Spooner D."/>
            <person name="Van Deynze A."/>
            <person name="Simon P."/>
        </authorList>
    </citation>
    <scope>NUCLEOTIDE SEQUENCE [LARGE SCALE GENOMIC DNA]</scope>
    <source>
        <tissue evidence="8">Leaf</tissue>
    </source>
</reference>
<sequence>MLAHLEFSTSLLYCIATFLLFYLVKNFSSILKGLFPSKASKLPRSYPIVGSYFSIIRNIHRFVDWSANIVNSQPSSTFILHRGVGQRQIFTANPANVQHMLKTKFHVYQKGIFGSRVMHDFLGHGIFNVDGESWKFQRQISSYEFNTKSLRKFVETVVDTELSDRLVPILNKAARTEEVLDFQDILERFAFDNICNIAFGYDPEYLLPSLPEAKFAVAFENATTLISKRFRYIMTLVWKVQKAFDIGPEKQLRKSTEEVREFARKVMMEKRQELEEKSELQSVDLLSRFLSSGHSDEVFVTDIVISFILAGRDTTSAALTWFFYLIANHPEAESKILAEINDKNFEKNSESSAYNEVKDMIYTHAALCESMRLYPPVPTDGKQAMEDDVLPDGTRIYKYDRVSYHPYAMGRSEKLWGSDWQEFRPERWLEKDSVTGKWCFIGRDQYTYPVFQAGPRVCLGKEMAFLQMKRVVAGVLPAFRVIPVIEKGKEPVYISFLTAKMQGGFPVRIQKRIF</sequence>
<proteinExistence type="inferred from homology"/>
<evidence type="ECO:0000313" key="9">
    <source>
        <dbReference type="EMBL" id="WOH01746.1"/>
    </source>
</evidence>
<evidence type="ECO:0000313" key="10">
    <source>
        <dbReference type="Proteomes" id="UP000077755"/>
    </source>
</evidence>
<dbReference type="KEGG" id="dcr:108219800"/>
<accession>A0A161XU00</accession>
<dbReference type="SUPFAM" id="SSF48264">
    <property type="entry name" value="Cytochrome P450"/>
    <property type="match status" value="1"/>
</dbReference>
<dbReference type="PRINTS" id="PR00463">
    <property type="entry name" value="EP450I"/>
</dbReference>
<keyword evidence="7" id="KW-1133">Transmembrane helix</keyword>
<keyword evidence="7" id="KW-0472">Membrane</keyword>
<evidence type="ECO:0000256" key="1">
    <source>
        <dbReference type="ARBA" id="ARBA00001971"/>
    </source>
</evidence>
<keyword evidence="5 6" id="KW-0408">Iron</keyword>
<feature type="binding site" description="axial binding residue" evidence="6">
    <location>
        <position position="458"/>
    </location>
    <ligand>
        <name>heme</name>
        <dbReference type="ChEBI" id="CHEBI:30413"/>
    </ligand>
    <ligandPart>
        <name>Fe</name>
        <dbReference type="ChEBI" id="CHEBI:18248"/>
    </ligandPart>
</feature>
<dbReference type="CDD" id="cd11064">
    <property type="entry name" value="CYP86A"/>
    <property type="match status" value="1"/>
</dbReference>
<keyword evidence="3 6" id="KW-0479">Metal-binding</keyword>
<dbReference type="Gramene" id="KZM95216">
    <property type="protein sequence ID" value="KZM95216"/>
    <property type="gene ID" value="DCAR_018458"/>
</dbReference>
<dbReference type="Gene3D" id="1.10.630.10">
    <property type="entry name" value="Cytochrome P450"/>
    <property type="match status" value="1"/>
</dbReference>
<dbReference type="Pfam" id="PF00067">
    <property type="entry name" value="p450"/>
    <property type="match status" value="1"/>
</dbReference>
<evidence type="ECO:0000256" key="7">
    <source>
        <dbReference type="SAM" id="Phobius"/>
    </source>
</evidence>
<dbReference type="InterPro" id="IPR002401">
    <property type="entry name" value="Cyt_P450_E_grp-I"/>
</dbReference>
<evidence type="ECO:0000256" key="6">
    <source>
        <dbReference type="PIRSR" id="PIRSR602401-1"/>
    </source>
</evidence>
<dbReference type="EMBL" id="LNRQ01000005">
    <property type="protein sequence ID" value="KZM95216.1"/>
    <property type="molecule type" value="Genomic_DNA"/>
</dbReference>
<feature type="transmembrane region" description="Helical" evidence="7">
    <location>
        <begin position="6"/>
        <end position="24"/>
    </location>
</feature>
<evidence type="ECO:0000256" key="4">
    <source>
        <dbReference type="ARBA" id="ARBA00023002"/>
    </source>
</evidence>
<dbReference type="GO" id="GO:0005506">
    <property type="term" value="F:iron ion binding"/>
    <property type="evidence" value="ECO:0007669"/>
    <property type="project" value="InterPro"/>
</dbReference>
<dbReference type="AlphaFoldDB" id="A0A161XU00"/>
<keyword evidence="7" id="KW-0812">Transmembrane</keyword>
<evidence type="ECO:0008006" key="11">
    <source>
        <dbReference type="Google" id="ProtNLM"/>
    </source>
</evidence>
<dbReference type="OrthoDB" id="1470350at2759"/>
<dbReference type="STRING" id="79200.A0A161XU00"/>
<dbReference type="GO" id="GO:0016705">
    <property type="term" value="F:oxidoreductase activity, acting on paired donors, with incorporation or reduction of molecular oxygen"/>
    <property type="evidence" value="ECO:0007669"/>
    <property type="project" value="InterPro"/>
</dbReference>
<keyword evidence="4" id="KW-0560">Oxidoreductase</keyword>
<name>A0A161XU00_DAUCS</name>
<dbReference type="GO" id="GO:0004497">
    <property type="term" value="F:monooxygenase activity"/>
    <property type="evidence" value="ECO:0007669"/>
    <property type="project" value="InterPro"/>
</dbReference>
<evidence type="ECO:0000313" key="8">
    <source>
        <dbReference type="EMBL" id="KZM95216.1"/>
    </source>
</evidence>
<dbReference type="GO" id="GO:0020037">
    <property type="term" value="F:heme binding"/>
    <property type="evidence" value="ECO:0007669"/>
    <property type="project" value="InterPro"/>
</dbReference>
<reference evidence="9" key="2">
    <citation type="submission" date="2022-03" db="EMBL/GenBank/DDBJ databases">
        <title>Draft title - Genomic analysis of global carrot germplasm unveils the trajectory of domestication and the origin of high carotenoid orange carrot.</title>
        <authorList>
            <person name="Iorizzo M."/>
            <person name="Ellison S."/>
            <person name="Senalik D."/>
            <person name="Macko-Podgorni A."/>
            <person name="Grzebelus D."/>
            <person name="Bostan H."/>
            <person name="Rolling W."/>
            <person name="Curaba J."/>
            <person name="Simon P."/>
        </authorList>
    </citation>
    <scope>NUCLEOTIDE SEQUENCE</scope>
    <source>
        <tissue evidence="9">Leaf</tissue>
    </source>
</reference>
<gene>
    <name evidence="8" type="ORF">DCAR_018458</name>
    <name evidence="9" type="ORF">DCAR_0521131</name>
</gene>
<evidence type="ECO:0000256" key="5">
    <source>
        <dbReference type="ARBA" id="ARBA00023004"/>
    </source>
</evidence>
<keyword evidence="10" id="KW-1185">Reference proteome</keyword>
<dbReference type="PRINTS" id="PR00385">
    <property type="entry name" value="P450"/>
</dbReference>
<dbReference type="EMBL" id="CP093347">
    <property type="protein sequence ID" value="WOH01746.1"/>
    <property type="molecule type" value="Genomic_DNA"/>
</dbReference>
<evidence type="ECO:0000256" key="3">
    <source>
        <dbReference type="ARBA" id="ARBA00022723"/>
    </source>
</evidence>